<dbReference type="InterPro" id="IPR036291">
    <property type="entry name" value="NAD(P)-bd_dom_sf"/>
</dbReference>
<name>A0A7Z0EP48_9ACTN</name>
<dbReference type="PIRSF" id="PIRSF000332">
    <property type="entry name" value="FMO"/>
    <property type="match status" value="1"/>
</dbReference>
<sequence>MSEAPVVVIGAGEAGLATVQAANRHGVRPLVLEAAGTAGGSWPHYYDSLTLFSPSPYASLPGRAMPGDGATYPHRDEVTAYLRDYADRLDADFRFGHKVTRVERDGDGFAVTTADGTRRSARALVAASGTFTRPHRPPLPGLDGFTGTVLHSSEYRVPEPFRGQRVVVVGAGNSGVEIAAELARVARVSLASRAPIGWVGQRPLGRDVHWWGAVTGVDSAPVGRLWERVRTPVIDDGRFRAAFATGNPDRRPLFTRLRGDRVEWADGTTERVDTVLLATGYRPALDFLDGIGALDAEGRPLHSGGVSTTVPALGYVGLEFQRSYSSASLRGVGRDAHRVVRGVLAGHTP</sequence>
<dbReference type="PRINTS" id="PR00469">
    <property type="entry name" value="PNDRDTASEII"/>
</dbReference>
<reference evidence="2 3" key="1">
    <citation type="submission" date="2020-07" db="EMBL/GenBank/DDBJ databases">
        <title>Sequencing the genomes of 1000 actinobacteria strains.</title>
        <authorList>
            <person name="Klenk H.-P."/>
        </authorList>
    </citation>
    <scope>NUCLEOTIDE SEQUENCE [LARGE SCALE GENOMIC DNA]</scope>
    <source>
        <strain evidence="2 3">DSM 44442</strain>
    </source>
</reference>
<keyword evidence="3" id="KW-1185">Reference proteome</keyword>
<keyword evidence="1" id="KW-0560">Oxidoreductase</keyword>
<dbReference type="Gene3D" id="3.50.50.60">
    <property type="entry name" value="FAD/NAD(P)-binding domain"/>
    <property type="match status" value="1"/>
</dbReference>
<dbReference type="EMBL" id="JACCFS010000001">
    <property type="protein sequence ID" value="NYJ34795.1"/>
    <property type="molecule type" value="Genomic_DNA"/>
</dbReference>
<dbReference type="InterPro" id="IPR050982">
    <property type="entry name" value="Auxin_biosynth/cation_transpt"/>
</dbReference>
<dbReference type="Pfam" id="PF13738">
    <property type="entry name" value="Pyr_redox_3"/>
    <property type="match status" value="1"/>
</dbReference>
<evidence type="ECO:0000313" key="2">
    <source>
        <dbReference type="EMBL" id="NYJ34795.1"/>
    </source>
</evidence>
<dbReference type="GO" id="GO:0004497">
    <property type="term" value="F:monooxygenase activity"/>
    <property type="evidence" value="ECO:0007669"/>
    <property type="project" value="TreeGrafter"/>
</dbReference>
<dbReference type="SUPFAM" id="SSF51905">
    <property type="entry name" value="FAD/NAD(P)-binding domain"/>
    <property type="match status" value="1"/>
</dbReference>
<dbReference type="InterPro" id="IPR036188">
    <property type="entry name" value="FAD/NAD-bd_sf"/>
</dbReference>
<protein>
    <submittedName>
        <fullName evidence="2">Putative flavoprotein involved in K+ transport</fullName>
    </submittedName>
</protein>
<evidence type="ECO:0000313" key="3">
    <source>
        <dbReference type="Proteomes" id="UP000572051"/>
    </source>
</evidence>
<dbReference type="RefSeq" id="WP_179823608.1">
    <property type="nucleotide sequence ID" value="NZ_JACCFS010000001.1"/>
</dbReference>
<dbReference type="PANTHER" id="PTHR43539">
    <property type="entry name" value="FLAVIN-BINDING MONOOXYGENASE-LIKE PROTEIN (AFU_ORTHOLOGUE AFUA_4G09220)"/>
    <property type="match status" value="1"/>
</dbReference>
<dbReference type="GO" id="GO:0050660">
    <property type="term" value="F:flavin adenine dinucleotide binding"/>
    <property type="evidence" value="ECO:0007669"/>
    <property type="project" value="InterPro"/>
</dbReference>
<comment type="caution">
    <text evidence="2">The sequence shown here is derived from an EMBL/GenBank/DDBJ whole genome shotgun (WGS) entry which is preliminary data.</text>
</comment>
<dbReference type="SUPFAM" id="SSF51735">
    <property type="entry name" value="NAD(P)-binding Rossmann-fold domains"/>
    <property type="match status" value="1"/>
</dbReference>
<dbReference type="PANTHER" id="PTHR43539:SF78">
    <property type="entry name" value="FLAVIN-CONTAINING MONOOXYGENASE"/>
    <property type="match status" value="1"/>
</dbReference>
<dbReference type="PRINTS" id="PR00368">
    <property type="entry name" value="FADPNR"/>
</dbReference>
<dbReference type="InterPro" id="IPR000960">
    <property type="entry name" value="Flavin_mOase"/>
</dbReference>
<accession>A0A7Z0EP48</accession>
<dbReference type="AlphaFoldDB" id="A0A7Z0EP48"/>
<evidence type="ECO:0000256" key="1">
    <source>
        <dbReference type="ARBA" id="ARBA00023002"/>
    </source>
</evidence>
<gene>
    <name evidence="2" type="ORF">HNR10_002676</name>
</gene>
<proteinExistence type="predicted"/>
<dbReference type="GO" id="GO:0050661">
    <property type="term" value="F:NADP binding"/>
    <property type="evidence" value="ECO:0007669"/>
    <property type="project" value="InterPro"/>
</dbReference>
<dbReference type="Proteomes" id="UP000572051">
    <property type="component" value="Unassembled WGS sequence"/>
</dbReference>
<organism evidence="2 3">
    <name type="scientific">Nocardiopsis aegyptia</name>
    <dbReference type="NCBI Taxonomy" id="220378"/>
    <lineage>
        <taxon>Bacteria</taxon>
        <taxon>Bacillati</taxon>
        <taxon>Actinomycetota</taxon>
        <taxon>Actinomycetes</taxon>
        <taxon>Streptosporangiales</taxon>
        <taxon>Nocardiopsidaceae</taxon>
        <taxon>Nocardiopsis</taxon>
    </lineage>
</organism>